<dbReference type="GO" id="GO:0005886">
    <property type="term" value="C:plasma membrane"/>
    <property type="evidence" value="ECO:0007669"/>
    <property type="project" value="UniProtKB-SubCell"/>
</dbReference>
<dbReference type="FunFam" id="3.30.565.10:FF:000006">
    <property type="entry name" value="Sensor histidine kinase WalK"/>
    <property type="match status" value="1"/>
</dbReference>
<dbReference type="PROSITE" id="PS50109">
    <property type="entry name" value="HIS_KIN"/>
    <property type="match status" value="1"/>
</dbReference>
<evidence type="ECO:0000256" key="9">
    <source>
        <dbReference type="ARBA" id="ARBA00022840"/>
    </source>
</evidence>
<dbReference type="SUPFAM" id="SSF158472">
    <property type="entry name" value="HAMP domain-like"/>
    <property type="match status" value="1"/>
</dbReference>
<feature type="domain" description="HAMP" evidence="17">
    <location>
        <begin position="205"/>
        <end position="258"/>
    </location>
</feature>
<evidence type="ECO:0000256" key="8">
    <source>
        <dbReference type="ARBA" id="ARBA00022777"/>
    </source>
</evidence>
<dbReference type="Gene3D" id="3.30.450.40">
    <property type="match status" value="1"/>
</dbReference>
<dbReference type="SMART" id="SM00448">
    <property type="entry name" value="REC"/>
    <property type="match status" value="1"/>
</dbReference>
<keyword evidence="4" id="KW-1003">Cell membrane</keyword>
<dbReference type="Pfam" id="PF02518">
    <property type="entry name" value="HATPase_c"/>
    <property type="match status" value="1"/>
</dbReference>
<reference evidence="18 19" key="1">
    <citation type="submission" date="2016-10" db="EMBL/GenBank/DDBJ databases">
        <title>Draft genome sequences of four alkaliphilic bacteria belonging to the Anaerobacillus genus.</title>
        <authorList>
            <person name="Bassil N.M."/>
            <person name="Lloyd J.R."/>
        </authorList>
    </citation>
    <scope>NUCLEOTIDE SEQUENCE [LARGE SCALE GENOMIC DNA]</scope>
    <source>
        <strain evidence="18 19">DSM 18345</strain>
    </source>
</reference>
<organism evidence="18 19">
    <name type="scientific">Anaerobacillus alkalilacustris</name>
    <dbReference type="NCBI Taxonomy" id="393763"/>
    <lineage>
        <taxon>Bacteria</taxon>
        <taxon>Bacillati</taxon>
        <taxon>Bacillota</taxon>
        <taxon>Bacilli</taxon>
        <taxon>Bacillales</taxon>
        <taxon>Bacillaceae</taxon>
        <taxon>Anaerobacillus</taxon>
    </lineage>
</organism>
<keyword evidence="19" id="KW-1185">Reference proteome</keyword>
<dbReference type="SUPFAM" id="SSF55785">
    <property type="entry name" value="PYP-like sensor domain (PAS domain)"/>
    <property type="match status" value="1"/>
</dbReference>
<dbReference type="GO" id="GO:0000155">
    <property type="term" value="F:phosphorelay sensor kinase activity"/>
    <property type="evidence" value="ECO:0007669"/>
    <property type="project" value="InterPro"/>
</dbReference>
<keyword evidence="13" id="KW-0175">Coiled coil</keyword>
<dbReference type="CDD" id="cd00082">
    <property type="entry name" value="HisKA"/>
    <property type="match status" value="1"/>
</dbReference>
<feature type="transmembrane region" description="Helical" evidence="14">
    <location>
        <begin position="183"/>
        <end position="204"/>
    </location>
</feature>
<dbReference type="InterPro" id="IPR029016">
    <property type="entry name" value="GAF-like_dom_sf"/>
</dbReference>
<evidence type="ECO:0000256" key="14">
    <source>
        <dbReference type="SAM" id="Phobius"/>
    </source>
</evidence>
<proteinExistence type="predicted"/>
<feature type="coiled-coil region" evidence="13">
    <location>
        <begin position="250"/>
        <end position="304"/>
    </location>
</feature>
<dbReference type="GO" id="GO:0009927">
    <property type="term" value="F:histidine phosphotransfer kinase activity"/>
    <property type="evidence" value="ECO:0007669"/>
    <property type="project" value="TreeGrafter"/>
</dbReference>
<dbReference type="FunFam" id="1.10.287.130:FF:000001">
    <property type="entry name" value="Two-component sensor histidine kinase"/>
    <property type="match status" value="1"/>
</dbReference>
<keyword evidence="6" id="KW-0808">Transferase</keyword>
<dbReference type="PRINTS" id="PR00344">
    <property type="entry name" value="BCTRLSENSOR"/>
</dbReference>
<evidence type="ECO:0000256" key="3">
    <source>
        <dbReference type="ARBA" id="ARBA00012438"/>
    </source>
</evidence>
<dbReference type="InterPro" id="IPR001789">
    <property type="entry name" value="Sig_transdc_resp-reg_receiver"/>
</dbReference>
<keyword evidence="14" id="KW-1133">Transmembrane helix</keyword>
<evidence type="ECO:0000256" key="2">
    <source>
        <dbReference type="ARBA" id="ARBA00004651"/>
    </source>
</evidence>
<dbReference type="Proteomes" id="UP000179524">
    <property type="component" value="Unassembled WGS sequence"/>
</dbReference>
<feature type="transmembrane region" description="Helical" evidence="14">
    <location>
        <begin position="6"/>
        <end position="28"/>
    </location>
</feature>
<dbReference type="EC" id="2.7.13.3" evidence="3"/>
<dbReference type="Gene3D" id="6.10.340.10">
    <property type="match status" value="1"/>
</dbReference>
<dbReference type="Gene3D" id="3.30.565.10">
    <property type="entry name" value="Histidine kinase-like ATPase, C-terminal domain"/>
    <property type="match status" value="1"/>
</dbReference>
<feature type="domain" description="Histidine kinase" evidence="15">
    <location>
        <begin position="583"/>
        <end position="798"/>
    </location>
</feature>
<name>A0A1S2LH56_9BACI</name>
<evidence type="ECO:0000256" key="5">
    <source>
        <dbReference type="ARBA" id="ARBA00022553"/>
    </source>
</evidence>
<dbReference type="SMART" id="SM00387">
    <property type="entry name" value="HATPase_c"/>
    <property type="match status" value="1"/>
</dbReference>
<dbReference type="EMBL" id="MLQR01000036">
    <property type="protein sequence ID" value="OIJ11852.1"/>
    <property type="molecule type" value="Genomic_DNA"/>
</dbReference>
<evidence type="ECO:0000313" key="19">
    <source>
        <dbReference type="Proteomes" id="UP000179524"/>
    </source>
</evidence>
<dbReference type="CDD" id="cd00075">
    <property type="entry name" value="HATPase"/>
    <property type="match status" value="1"/>
</dbReference>
<keyword evidence="11 14" id="KW-0472">Membrane</keyword>
<evidence type="ECO:0000256" key="4">
    <source>
        <dbReference type="ARBA" id="ARBA00022475"/>
    </source>
</evidence>
<dbReference type="PROSITE" id="PS50110">
    <property type="entry name" value="RESPONSE_REGULATORY"/>
    <property type="match status" value="1"/>
</dbReference>
<evidence type="ECO:0000259" key="15">
    <source>
        <dbReference type="PROSITE" id="PS50109"/>
    </source>
</evidence>
<accession>A0A1S2LH56</accession>
<dbReference type="Gene3D" id="1.10.287.130">
    <property type="match status" value="1"/>
</dbReference>
<dbReference type="InterPro" id="IPR036890">
    <property type="entry name" value="HATPase_C_sf"/>
</dbReference>
<comment type="subcellular location">
    <subcellularLocation>
        <location evidence="2">Cell membrane</location>
        <topology evidence="2">Multi-pass membrane protein</topology>
    </subcellularLocation>
</comment>
<dbReference type="InterPro" id="IPR011006">
    <property type="entry name" value="CheY-like_superfamily"/>
</dbReference>
<dbReference type="PANTHER" id="PTHR43047">
    <property type="entry name" value="TWO-COMPONENT HISTIDINE PROTEIN KINASE"/>
    <property type="match status" value="1"/>
</dbReference>
<keyword evidence="7" id="KW-0547">Nucleotide-binding</keyword>
<feature type="domain" description="Response regulatory" evidence="16">
    <location>
        <begin position="815"/>
        <end position="931"/>
    </location>
</feature>
<dbReference type="CDD" id="cd06225">
    <property type="entry name" value="HAMP"/>
    <property type="match status" value="1"/>
</dbReference>
<gene>
    <name evidence="18" type="ORF">BKP37_15415</name>
</gene>
<comment type="caution">
    <text evidence="18">The sequence shown here is derived from an EMBL/GenBank/DDBJ whole genome shotgun (WGS) entry which is preliminary data.</text>
</comment>
<dbReference type="InterPro" id="IPR036097">
    <property type="entry name" value="HisK_dim/P_sf"/>
</dbReference>
<protein>
    <recommendedName>
        <fullName evidence="3">histidine kinase</fullName>
        <ecNumber evidence="3">2.7.13.3</ecNumber>
    </recommendedName>
</protein>
<dbReference type="Pfam" id="PF00512">
    <property type="entry name" value="HisKA"/>
    <property type="match status" value="1"/>
</dbReference>
<evidence type="ECO:0000256" key="1">
    <source>
        <dbReference type="ARBA" id="ARBA00000085"/>
    </source>
</evidence>
<evidence type="ECO:0000259" key="16">
    <source>
        <dbReference type="PROSITE" id="PS50110"/>
    </source>
</evidence>
<dbReference type="GO" id="GO:0005524">
    <property type="term" value="F:ATP binding"/>
    <property type="evidence" value="ECO:0007669"/>
    <property type="project" value="UniProtKB-KW"/>
</dbReference>
<dbReference type="InterPro" id="IPR003661">
    <property type="entry name" value="HisK_dim/P_dom"/>
</dbReference>
<sequence length="949" mass="109645">MNIHRQIMVIIVAVTIAIAVASGLYHYYEEKSEQEFLSEYHNLIEKRRVTVDLNHAFNDVFYEARGYILYQQQEKYNEIQNHQKTIDALMNQLETLVGSHEDYLYLSEVHNFYDYYFHDLLIRYLPMIEEESIETVQSLLQEEQVTTEINNFKEILNDYRYQISEIVDSKIQENLDRHSQSRWAFIAFIFLVMLLISLMTRMIFIQFAKPIQELASIAEFVSKGQEIREIKSVEREDEIGVLSKAFQTMLKNIQRNKQELVAQNEELIAQQDELTAQQESLQEALQYKDENEQMLKRRNELVKNLSSTLNRQELLQNVVDNMASVLNADKGMIVLLDHDDYASFGVGQKGVQQFMDHFHESILIRANEKKKPFVIERESLPVEKGYSSEDMMSSDCIIPVLSDTKEVTAIMVFTRIGKRFLSKEIGEFVGLAKPISLSLDKLKSYEEIESQRLLTKEILETVREGVQLVQQDGTIVQSNRQLNHLVGMDCSKEHTNVSEWIEQLTGRVKQEKELYGFMMNSLKESSQNKSSFTYKIRDPKHRVIKVYYEPLYRNDKRTGTVFVHQDITKQYEIDQMKSEFVSTVSHELRTPLSSILGFSEVMLTKELKPERQKKYMTTIYQEAKRLTALINDFLDVQRMESGRQAYDKKYFNIIPILEKVIEVQQVNTNIHQFNIVEKAVHSDILGDKERIYQLFTNVIRNAVKYSPDGGEVTITVREDDNSLYVDVKDEGLGIPKEAIPKLFTKFYRIDNSDRRKIGGTGLGLSIVKEIIKAHDGDVLVQSEEQVGSTFTLRFPAVKDRTMILDETCTQPKHGTVVIIEDDLSLGLLLQNELKDTGFRVVYYSNGQKAVDEIKSLTTKPDAVVIDIMLNDDMNGWEVITSLKKDPHLKNIPIFISSALDEVEQGKTLGISDYLVKPYEPSKLSKSILQTLLQKGQAGQILFPVNKETL</sequence>
<evidence type="ECO:0000256" key="13">
    <source>
        <dbReference type="SAM" id="Coils"/>
    </source>
</evidence>
<evidence type="ECO:0000259" key="17">
    <source>
        <dbReference type="PROSITE" id="PS50885"/>
    </source>
</evidence>
<dbReference type="SUPFAM" id="SSF55874">
    <property type="entry name" value="ATPase domain of HSP90 chaperone/DNA topoisomerase II/histidine kinase"/>
    <property type="match status" value="1"/>
</dbReference>
<dbReference type="PANTHER" id="PTHR43047:SF72">
    <property type="entry name" value="OSMOSENSING HISTIDINE PROTEIN KINASE SLN1"/>
    <property type="match status" value="1"/>
</dbReference>
<comment type="catalytic activity">
    <reaction evidence="1">
        <text>ATP + protein L-histidine = ADP + protein N-phospho-L-histidine.</text>
        <dbReference type="EC" id="2.7.13.3"/>
    </reaction>
</comment>
<evidence type="ECO:0000256" key="11">
    <source>
        <dbReference type="ARBA" id="ARBA00023136"/>
    </source>
</evidence>
<dbReference type="InterPro" id="IPR005467">
    <property type="entry name" value="His_kinase_dom"/>
</dbReference>
<feature type="modified residue" description="4-aspartylphosphate" evidence="12">
    <location>
        <position position="866"/>
    </location>
</feature>
<keyword evidence="5 12" id="KW-0597">Phosphoprotein</keyword>
<dbReference type="SUPFAM" id="SSF55781">
    <property type="entry name" value="GAF domain-like"/>
    <property type="match status" value="1"/>
</dbReference>
<keyword evidence="14" id="KW-0812">Transmembrane</keyword>
<dbReference type="Pfam" id="PF00072">
    <property type="entry name" value="Response_reg"/>
    <property type="match status" value="1"/>
</dbReference>
<dbReference type="InterPro" id="IPR035965">
    <property type="entry name" value="PAS-like_dom_sf"/>
</dbReference>
<dbReference type="AlphaFoldDB" id="A0A1S2LH56"/>
<feature type="coiled-coil region" evidence="13">
    <location>
        <begin position="72"/>
        <end position="99"/>
    </location>
</feature>
<keyword evidence="10" id="KW-0902">Two-component regulatory system</keyword>
<evidence type="ECO:0000256" key="12">
    <source>
        <dbReference type="PROSITE-ProRule" id="PRU00169"/>
    </source>
</evidence>
<dbReference type="PROSITE" id="PS50885">
    <property type="entry name" value="HAMP"/>
    <property type="match status" value="1"/>
</dbReference>
<dbReference type="InterPro" id="IPR003594">
    <property type="entry name" value="HATPase_dom"/>
</dbReference>
<dbReference type="Gene3D" id="3.30.450.20">
    <property type="entry name" value="PAS domain"/>
    <property type="match status" value="1"/>
</dbReference>
<evidence type="ECO:0000256" key="6">
    <source>
        <dbReference type="ARBA" id="ARBA00022679"/>
    </source>
</evidence>
<dbReference type="SUPFAM" id="SSF47384">
    <property type="entry name" value="Homodimeric domain of signal transducing histidine kinase"/>
    <property type="match status" value="1"/>
</dbReference>
<dbReference type="Gene3D" id="3.40.50.2300">
    <property type="match status" value="1"/>
</dbReference>
<evidence type="ECO:0000256" key="7">
    <source>
        <dbReference type="ARBA" id="ARBA00022741"/>
    </source>
</evidence>
<keyword evidence="8" id="KW-0418">Kinase</keyword>
<evidence type="ECO:0000256" key="10">
    <source>
        <dbReference type="ARBA" id="ARBA00023012"/>
    </source>
</evidence>
<keyword evidence="9" id="KW-0067">ATP-binding</keyword>
<dbReference type="SUPFAM" id="SSF52172">
    <property type="entry name" value="CheY-like"/>
    <property type="match status" value="1"/>
</dbReference>
<dbReference type="InterPro" id="IPR004358">
    <property type="entry name" value="Sig_transdc_His_kin-like_C"/>
</dbReference>
<dbReference type="SMART" id="SM00388">
    <property type="entry name" value="HisKA"/>
    <property type="match status" value="1"/>
</dbReference>
<evidence type="ECO:0000313" key="18">
    <source>
        <dbReference type="EMBL" id="OIJ11852.1"/>
    </source>
</evidence>
<dbReference type="InterPro" id="IPR003660">
    <property type="entry name" value="HAMP_dom"/>
</dbReference>